<evidence type="ECO:0000313" key="2">
    <source>
        <dbReference type="Proteomes" id="UP001239111"/>
    </source>
</evidence>
<dbReference type="EMBL" id="CM056741">
    <property type="protein sequence ID" value="KAJ8687236.1"/>
    <property type="molecule type" value="Genomic_DNA"/>
</dbReference>
<comment type="caution">
    <text evidence="1">The sequence shown here is derived from an EMBL/GenBank/DDBJ whole genome shotgun (WGS) entry which is preliminary data.</text>
</comment>
<reference evidence="1" key="1">
    <citation type="submission" date="2023-04" db="EMBL/GenBank/DDBJ databases">
        <title>A chromosome-level genome assembly of the parasitoid wasp Eretmocerus hayati.</title>
        <authorList>
            <person name="Zhong Y."/>
            <person name="Liu S."/>
            <person name="Liu Y."/>
        </authorList>
    </citation>
    <scope>NUCLEOTIDE SEQUENCE</scope>
    <source>
        <strain evidence="1">ZJU_SS_LIU_2023</strain>
    </source>
</reference>
<evidence type="ECO:0000313" key="1">
    <source>
        <dbReference type="EMBL" id="KAJ8687236.1"/>
    </source>
</evidence>
<sequence length="510" mass="55961">MIEISRNCFLQAQTTSHEKQRSFEKTGFFYQFLTCALVNVTVLGPSMGFGYSAVVLPTLKSNTTEGLHVDEQQASWIASAAAIGTPFGCILSSFVLRRGRKNTLLITSGTSLISWLIIAFSKTYDQILGGRFLSGIAIGLASVSATVYAAEVTSPALRSTTLTWTSITIAGGVVIVYTFGYIFQDNWEIIALLCALFPAVSILLTVAFVPETPVWLKNHGRSEKAAKVLRKFNGLPKNYPMSPDLEAQLKPTILMQTKRQKSILKKLASRKAMEPFIIMVCFFFFQQFSGIFAVIYYAVEVSRNAGLTISGYLGAILIGLTRLCGSIALASVSEKLGRRLPSIVSGIGMTIFMASLSIYLYLKDCNYSIDDGGLIPAVCVIMFIFFSTIGFLTLPFAMIGEIYPTSVKDILPGVTTSLGYIFSFIVVKTYADMSLALGKHGIFCFYAVMSFFGTLFVIIWLPETKNKSLTEIENLFGSKKKDKISVMTITNGRHDKEAMIPLKDVTKNCA</sequence>
<name>A0ACC2PWT2_9HYME</name>
<protein>
    <submittedName>
        <fullName evidence="1">Uncharacterized protein</fullName>
    </submittedName>
</protein>
<dbReference type="Proteomes" id="UP001239111">
    <property type="component" value="Chromosome 1"/>
</dbReference>
<gene>
    <name evidence="1" type="ORF">QAD02_023030</name>
</gene>
<organism evidence="1 2">
    <name type="scientific">Eretmocerus hayati</name>
    <dbReference type="NCBI Taxonomy" id="131215"/>
    <lineage>
        <taxon>Eukaryota</taxon>
        <taxon>Metazoa</taxon>
        <taxon>Ecdysozoa</taxon>
        <taxon>Arthropoda</taxon>
        <taxon>Hexapoda</taxon>
        <taxon>Insecta</taxon>
        <taxon>Pterygota</taxon>
        <taxon>Neoptera</taxon>
        <taxon>Endopterygota</taxon>
        <taxon>Hymenoptera</taxon>
        <taxon>Apocrita</taxon>
        <taxon>Proctotrupomorpha</taxon>
        <taxon>Chalcidoidea</taxon>
        <taxon>Aphelinidae</taxon>
        <taxon>Aphelininae</taxon>
        <taxon>Eretmocerus</taxon>
    </lineage>
</organism>
<proteinExistence type="predicted"/>
<accession>A0ACC2PWT2</accession>
<keyword evidence="2" id="KW-1185">Reference proteome</keyword>